<dbReference type="AlphaFoldDB" id="A0AAV5AYA7"/>
<evidence type="ECO:0000313" key="4">
    <source>
        <dbReference type="Proteomes" id="UP001207736"/>
    </source>
</evidence>
<accession>A0AAV5AYA7</accession>
<dbReference type="InterPro" id="IPR028973">
    <property type="entry name" value="PhnB-like"/>
</dbReference>
<organism evidence="2 4">
    <name type="scientific">Capnocytophaga catalasegens</name>
    <dbReference type="NCBI Taxonomy" id="1004260"/>
    <lineage>
        <taxon>Bacteria</taxon>
        <taxon>Pseudomonadati</taxon>
        <taxon>Bacteroidota</taxon>
        <taxon>Flavobacteriia</taxon>
        <taxon>Flavobacteriales</taxon>
        <taxon>Flavobacteriaceae</taxon>
        <taxon>Capnocytophaga</taxon>
    </lineage>
</organism>
<feature type="domain" description="PhnB-like" evidence="1">
    <location>
        <begin position="4"/>
        <end position="129"/>
    </location>
</feature>
<comment type="caution">
    <text evidence="2">The sequence shown here is derived from an EMBL/GenBank/DDBJ whole genome shotgun (WGS) entry which is preliminary data.</text>
</comment>
<reference evidence="2 5" key="1">
    <citation type="submission" date="2021-11" db="EMBL/GenBank/DDBJ databases">
        <title>Draft genome sequence of Capnocytophaga sp. strain KC07075 isolated from cat oral cavity.</title>
        <authorList>
            <person name="Suzuki M."/>
            <person name="Imaoka K."/>
            <person name="Kimura M."/>
            <person name="Morikawa S."/>
            <person name="Maeda K."/>
        </authorList>
    </citation>
    <scope>NUCLEOTIDE SEQUENCE</scope>
    <source>
        <strain evidence="2">KC07075</strain>
        <strain evidence="3 5">KC07079</strain>
    </source>
</reference>
<gene>
    <name evidence="2" type="ORF">RCZ15_10030</name>
    <name evidence="3" type="ORF">RCZ16_22150</name>
</gene>
<dbReference type="EMBL" id="BQKB01000051">
    <property type="protein sequence ID" value="GJM53899.1"/>
    <property type="molecule type" value="Genomic_DNA"/>
</dbReference>
<dbReference type="Proteomes" id="UP001207736">
    <property type="component" value="Unassembled WGS sequence"/>
</dbReference>
<evidence type="ECO:0000313" key="3">
    <source>
        <dbReference type="EMBL" id="GJM53899.1"/>
    </source>
</evidence>
<protein>
    <submittedName>
        <fullName evidence="2">VOC family protein</fullName>
    </submittedName>
</protein>
<dbReference type="SUPFAM" id="SSF54593">
    <property type="entry name" value="Glyoxalase/Bleomycin resistance protein/Dihydroxybiphenyl dioxygenase"/>
    <property type="match status" value="1"/>
</dbReference>
<dbReference type="CDD" id="cd06588">
    <property type="entry name" value="PhnB_like"/>
    <property type="match status" value="1"/>
</dbReference>
<dbReference type="RefSeq" id="WP_264846071.1">
    <property type="nucleotide sequence ID" value="NZ_BPMA01000017.1"/>
</dbReference>
<dbReference type="Gene3D" id="3.10.180.10">
    <property type="entry name" value="2,3-Dihydroxybiphenyl 1,2-Dioxygenase, domain 1"/>
    <property type="match status" value="1"/>
</dbReference>
<dbReference type="PANTHER" id="PTHR33990:SF1">
    <property type="entry name" value="PROTEIN YJDN"/>
    <property type="match status" value="1"/>
</dbReference>
<dbReference type="InterPro" id="IPR029068">
    <property type="entry name" value="Glyas_Bleomycin-R_OHBP_Dase"/>
</dbReference>
<sequence>MANQINPYLNFDGNCEQAFNFYKKAFGGEFTMISRAGDNPVPVPEEEKNYIMYVELPIGNGKLMGSDILKSFGHSLALGNNNYVAITAESKAEADRLFTVLSQNGEVEMPISDEFFGYFGSFQDQFGVCGMIVFEEEK</sequence>
<evidence type="ECO:0000313" key="5">
    <source>
        <dbReference type="Proteomes" id="UP001208692"/>
    </source>
</evidence>
<dbReference type="Proteomes" id="UP001208692">
    <property type="component" value="Unassembled WGS sequence"/>
</dbReference>
<evidence type="ECO:0000313" key="2">
    <source>
        <dbReference type="EMBL" id="GJM50028.1"/>
    </source>
</evidence>
<evidence type="ECO:0000259" key="1">
    <source>
        <dbReference type="Pfam" id="PF06983"/>
    </source>
</evidence>
<dbReference type="EMBL" id="BQKA01000018">
    <property type="protein sequence ID" value="GJM50028.1"/>
    <property type="molecule type" value="Genomic_DNA"/>
</dbReference>
<dbReference type="Pfam" id="PF06983">
    <property type="entry name" value="3-dmu-9_3-mt"/>
    <property type="match status" value="1"/>
</dbReference>
<keyword evidence="5" id="KW-1185">Reference proteome</keyword>
<dbReference type="PANTHER" id="PTHR33990">
    <property type="entry name" value="PROTEIN YJDN-RELATED"/>
    <property type="match status" value="1"/>
</dbReference>
<name>A0AAV5AYA7_9FLAO</name>
<proteinExistence type="predicted"/>